<accession>A0A0A9FRL6</accession>
<organism evidence="1">
    <name type="scientific">Arundo donax</name>
    <name type="common">Giant reed</name>
    <name type="synonym">Donax arundinaceus</name>
    <dbReference type="NCBI Taxonomy" id="35708"/>
    <lineage>
        <taxon>Eukaryota</taxon>
        <taxon>Viridiplantae</taxon>
        <taxon>Streptophyta</taxon>
        <taxon>Embryophyta</taxon>
        <taxon>Tracheophyta</taxon>
        <taxon>Spermatophyta</taxon>
        <taxon>Magnoliopsida</taxon>
        <taxon>Liliopsida</taxon>
        <taxon>Poales</taxon>
        <taxon>Poaceae</taxon>
        <taxon>PACMAD clade</taxon>
        <taxon>Arundinoideae</taxon>
        <taxon>Arundineae</taxon>
        <taxon>Arundo</taxon>
    </lineage>
</organism>
<dbReference type="AlphaFoldDB" id="A0A0A9FRL6"/>
<protein>
    <submittedName>
        <fullName evidence="1">Uncharacterized protein</fullName>
    </submittedName>
</protein>
<reference evidence="1" key="1">
    <citation type="submission" date="2014-09" db="EMBL/GenBank/DDBJ databases">
        <authorList>
            <person name="Magalhaes I.L.F."/>
            <person name="Oliveira U."/>
            <person name="Santos F.R."/>
            <person name="Vidigal T.H.D.A."/>
            <person name="Brescovit A.D."/>
            <person name="Santos A.J."/>
        </authorList>
    </citation>
    <scope>NUCLEOTIDE SEQUENCE</scope>
    <source>
        <tissue evidence="1">Shoot tissue taken approximately 20 cm above the soil surface</tissue>
    </source>
</reference>
<name>A0A0A9FRL6_ARUDO</name>
<reference evidence="1" key="2">
    <citation type="journal article" date="2015" name="Data Brief">
        <title>Shoot transcriptome of the giant reed, Arundo donax.</title>
        <authorList>
            <person name="Barrero R.A."/>
            <person name="Guerrero F.D."/>
            <person name="Moolhuijzen P."/>
            <person name="Goolsby J.A."/>
            <person name="Tidwell J."/>
            <person name="Bellgard S.E."/>
            <person name="Bellgard M.I."/>
        </authorList>
    </citation>
    <scope>NUCLEOTIDE SEQUENCE</scope>
    <source>
        <tissue evidence="1">Shoot tissue taken approximately 20 cm above the soil surface</tissue>
    </source>
</reference>
<evidence type="ECO:0000313" key="1">
    <source>
        <dbReference type="EMBL" id="JAE10938.1"/>
    </source>
</evidence>
<proteinExistence type="predicted"/>
<dbReference type="EMBL" id="GBRH01186958">
    <property type="protein sequence ID" value="JAE10938.1"/>
    <property type="molecule type" value="Transcribed_RNA"/>
</dbReference>
<sequence length="57" mass="6930">MQRFYLADLSCSFHCIFKPVPRKLCVCKCNRKKAYELITIEPSTEVIWLIMFRHCYR</sequence>